<dbReference type="RefSeq" id="WP_015313761.1">
    <property type="nucleotide sequence ID" value="NC_019972.1"/>
</dbReference>
<protein>
    <submittedName>
        <fullName evidence="2">Uncharacterized protein</fullName>
    </submittedName>
</protein>
<proteinExistence type="predicted"/>
<evidence type="ECO:0000256" key="1">
    <source>
        <dbReference type="SAM" id="Phobius"/>
    </source>
</evidence>
<organism evidence="2 3">
    <name type="scientific">Methanomethylovorans hollandica (strain DSM 15978 / NBRC 107637 / DMS1)</name>
    <dbReference type="NCBI Taxonomy" id="867904"/>
    <lineage>
        <taxon>Archaea</taxon>
        <taxon>Methanobacteriati</taxon>
        <taxon>Methanobacteriota</taxon>
        <taxon>Stenosarchaea group</taxon>
        <taxon>Methanomicrobia</taxon>
        <taxon>Methanosarcinales</taxon>
        <taxon>Methanosarcinaceae</taxon>
        <taxon>Methanomethylovorans</taxon>
    </lineage>
</organism>
<dbReference type="GeneID" id="14401451"/>
<evidence type="ECO:0000313" key="3">
    <source>
        <dbReference type="Proteomes" id="UP000010866"/>
    </source>
</evidence>
<dbReference type="Proteomes" id="UP000010866">
    <property type="component" value="Plasmid pMETHO01"/>
</dbReference>
<keyword evidence="3" id="KW-1185">Reference proteome</keyword>
<name>L0L2U4_METHD</name>
<evidence type="ECO:0000313" key="2">
    <source>
        <dbReference type="EMBL" id="AGB50629.1"/>
    </source>
</evidence>
<dbReference type="HOGENOM" id="CLU_194994_0_0_2"/>
<keyword evidence="2" id="KW-0614">Plasmid</keyword>
<dbReference type="EMBL" id="CP003363">
    <property type="protein sequence ID" value="AGB50629.1"/>
    <property type="molecule type" value="Genomic_DNA"/>
</dbReference>
<dbReference type="KEGG" id="mhz:Metho_2489"/>
<gene>
    <name evidence="2" type="ordered locus">Metho_2489</name>
</gene>
<keyword evidence="1" id="KW-0812">Transmembrane</keyword>
<feature type="transmembrane region" description="Helical" evidence="1">
    <location>
        <begin position="21"/>
        <end position="39"/>
    </location>
</feature>
<geneLocation type="plasmid" evidence="2 3">
    <name>pMETHO01</name>
</geneLocation>
<accession>L0L2U4</accession>
<keyword evidence="1" id="KW-0472">Membrane</keyword>
<keyword evidence="1" id="KW-1133">Transmembrane helix</keyword>
<reference evidence="3" key="1">
    <citation type="submission" date="2012-02" db="EMBL/GenBank/DDBJ databases">
        <title>Complete sequence of plasmid of Methanomethylovorans hollandica DSM 15978.</title>
        <authorList>
            <person name="Lucas S."/>
            <person name="Copeland A."/>
            <person name="Lapidus A."/>
            <person name="Glavina del Rio T."/>
            <person name="Dalin E."/>
            <person name="Tice H."/>
            <person name="Bruce D."/>
            <person name="Goodwin L."/>
            <person name="Pitluck S."/>
            <person name="Peters L."/>
            <person name="Mikhailova N."/>
            <person name="Held B."/>
            <person name="Kyrpides N."/>
            <person name="Mavromatis K."/>
            <person name="Ivanova N."/>
            <person name="Brettin T."/>
            <person name="Detter J.C."/>
            <person name="Han C."/>
            <person name="Larimer F."/>
            <person name="Land M."/>
            <person name="Hauser L."/>
            <person name="Markowitz V."/>
            <person name="Cheng J.-F."/>
            <person name="Hugenholtz P."/>
            <person name="Woyke T."/>
            <person name="Wu D."/>
            <person name="Spring S."/>
            <person name="Schroeder M."/>
            <person name="Brambilla E."/>
            <person name="Klenk H.-P."/>
            <person name="Eisen J.A."/>
        </authorList>
    </citation>
    <scope>NUCLEOTIDE SEQUENCE [LARGE SCALE GENOMIC DNA]</scope>
    <source>
        <strain evidence="3">DSM 15978 / NBRC 107637 / DMS1</strain>
        <plasmid evidence="3">Plasmid pMETHO01</plasmid>
    </source>
</reference>
<sequence length="77" mass="8429">MFTSKVFLAFEGSPLEIIRKYAPYLVGAFAGVSILLLLYEQAYYGGVDILDETNDGVTDIIGTSTETTNELIEEFGP</sequence>
<dbReference type="AlphaFoldDB" id="L0L2U4"/>